<organism evidence="1 2">
    <name type="scientific">Solea senegalensis</name>
    <name type="common">Senegalese sole</name>
    <dbReference type="NCBI Taxonomy" id="28829"/>
    <lineage>
        <taxon>Eukaryota</taxon>
        <taxon>Metazoa</taxon>
        <taxon>Chordata</taxon>
        <taxon>Craniata</taxon>
        <taxon>Vertebrata</taxon>
        <taxon>Euteleostomi</taxon>
        <taxon>Actinopterygii</taxon>
        <taxon>Neopterygii</taxon>
        <taxon>Teleostei</taxon>
        <taxon>Neoteleostei</taxon>
        <taxon>Acanthomorphata</taxon>
        <taxon>Carangaria</taxon>
        <taxon>Pleuronectiformes</taxon>
        <taxon>Pleuronectoidei</taxon>
        <taxon>Soleidae</taxon>
        <taxon>Solea</taxon>
    </lineage>
</organism>
<name>A0AAV6REJ9_SOLSE</name>
<dbReference type="EMBL" id="JAGKHQ010000012">
    <property type="protein sequence ID" value="KAG7503826.1"/>
    <property type="molecule type" value="Genomic_DNA"/>
</dbReference>
<protein>
    <submittedName>
        <fullName evidence="1">Uncharacterized protein</fullName>
    </submittedName>
</protein>
<sequence>MHPEEGNGIQPLFNPVSLLTLVRIFNMNLATKQMPLVAFNVMFDSAQYAQYCYELYLTHSILLCCCEWRTTLATPFLPLGPLLFIP</sequence>
<evidence type="ECO:0000313" key="1">
    <source>
        <dbReference type="EMBL" id="KAG7503826.1"/>
    </source>
</evidence>
<accession>A0AAV6REJ9</accession>
<proteinExistence type="predicted"/>
<keyword evidence="2" id="KW-1185">Reference proteome</keyword>
<reference evidence="1 2" key="1">
    <citation type="journal article" date="2021" name="Sci. Rep.">
        <title>Chromosome anchoring in Senegalese sole (Solea senegalensis) reveals sex-associated markers and genome rearrangements in flatfish.</title>
        <authorList>
            <person name="Guerrero-Cozar I."/>
            <person name="Gomez-Garrido J."/>
            <person name="Berbel C."/>
            <person name="Martinez-Blanch J.F."/>
            <person name="Alioto T."/>
            <person name="Claros M.G."/>
            <person name="Gagnaire P.A."/>
            <person name="Manchado M."/>
        </authorList>
    </citation>
    <scope>NUCLEOTIDE SEQUENCE [LARGE SCALE GENOMIC DNA]</scope>
    <source>
        <strain evidence="1">Sse05_10M</strain>
    </source>
</reference>
<gene>
    <name evidence="1" type="ORF">JOB18_045750</name>
</gene>
<evidence type="ECO:0000313" key="2">
    <source>
        <dbReference type="Proteomes" id="UP000693946"/>
    </source>
</evidence>
<dbReference type="Proteomes" id="UP000693946">
    <property type="component" value="Linkage Group LG2"/>
</dbReference>
<dbReference type="AlphaFoldDB" id="A0AAV6REJ9"/>
<comment type="caution">
    <text evidence="1">The sequence shown here is derived from an EMBL/GenBank/DDBJ whole genome shotgun (WGS) entry which is preliminary data.</text>
</comment>